<feature type="transmembrane region" description="Helical" evidence="1">
    <location>
        <begin position="74"/>
        <end position="101"/>
    </location>
</feature>
<feature type="transmembrane region" description="Helical" evidence="1">
    <location>
        <begin position="113"/>
        <end position="131"/>
    </location>
</feature>
<gene>
    <name evidence="2" type="ORF">QT716_11355</name>
</gene>
<keyword evidence="1" id="KW-1133">Transmembrane helix</keyword>
<dbReference type="EMBL" id="JAUBDH010000006">
    <property type="protein sequence ID" value="MDW0110633.1"/>
    <property type="molecule type" value="Genomic_DNA"/>
</dbReference>
<keyword evidence="1" id="KW-0812">Transmembrane</keyword>
<protein>
    <recommendedName>
        <fullName evidence="4">FUSC family protein</fullName>
    </recommendedName>
</protein>
<dbReference type="Proteomes" id="UP001280629">
    <property type="component" value="Unassembled WGS sequence"/>
</dbReference>
<evidence type="ECO:0000313" key="3">
    <source>
        <dbReference type="Proteomes" id="UP001280629"/>
    </source>
</evidence>
<feature type="transmembrane region" description="Helical" evidence="1">
    <location>
        <begin position="21"/>
        <end position="54"/>
    </location>
</feature>
<dbReference type="RefSeq" id="WP_317936190.1">
    <property type="nucleotide sequence ID" value="NZ_JAUBDH010000006.1"/>
</dbReference>
<accession>A0ABU4G2V4</accession>
<name>A0ABU4G2V4_9BACL</name>
<reference evidence="2 3" key="1">
    <citation type="submission" date="2023-06" db="EMBL/GenBank/DDBJ databases">
        <title>Sporosarcina sp. nov., isolated from Korean traditional fermented seafood 'Jeotgal'.</title>
        <authorList>
            <person name="Yang A.-I."/>
            <person name="Shin N.-R."/>
        </authorList>
    </citation>
    <scope>NUCLEOTIDE SEQUENCE [LARGE SCALE GENOMIC DNA]</scope>
    <source>
        <strain evidence="2 3">KCTC3840</strain>
    </source>
</reference>
<feature type="transmembrane region" description="Helical" evidence="1">
    <location>
        <begin position="137"/>
        <end position="155"/>
    </location>
</feature>
<evidence type="ECO:0008006" key="4">
    <source>
        <dbReference type="Google" id="ProtNLM"/>
    </source>
</evidence>
<evidence type="ECO:0000313" key="2">
    <source>
        <dbReference type="EMBL" id="MDW0110633.1"/>
    </source>
</evidence>
<sequence length="219" mass="24111">MKDALKAALTKKNIIGNTLLFVGIIGYILLFGALFGQNNILIGVSTITAMLMLLERDLTIHPIANTVKFAGLNLLTGIAAFATGFSVWGAIPIHFVMMFIISYTLIFNLKNPLYLPFSLQYLFLLAIPVTAEDLPLRLTGLVVGAVSIMALQMIVNKKRISKNADPIIKSICSSLLEKMDKKVSGESGAEMDTAIRKSVGSLRSMIYDQREEDYYLTEE</sequence>
<keyword evidence="3" id="KW-1185">Reference proteome</keyword>
<evidence type="ECO:0000256" key="1">
    <source>
        <dbReference type="SAM" id="Phobius"/>
    </source>
</evidence>
<keyword evidence="1" id="KW-0472">Membrane</keyword>
<proteinExistence type="predicted"/>
<organism evidence="2 3">
    <name type="scientific">Sporosarcina aquimarina</name>
    <dbReference type="NCBI Taxonomy" id="114975"/>
    <lineage>
        <taxon>Bacteria</taxon>
        <taxon>Bacillati</taxon>
        <taxon>Bacillota</taxon>
        <taxon>Bacilli</taxon>
        <taxon>Bacillales</taxon>
        <taxon>Caryophanaceae</taxon>
        <taxon>Sporosarcina</taxon>
    </lineage>
</organism>
<comment type="caution">
    <text evidence="2">The sequence shown here is derived from an EMBL/GenBank/DDBJ whole genome shotgun (WGS) entry which is preliminary data.</text>
</comment>